<dbReference type="InterPro" id="IPR007111">
    <property type="entry name" value="NACHT_NTPase"/>
</dbReference>
<dbReference type="InterPro" id="IPR010982">
    <property type="entry name" value="Lambda_DNA-bd_dom_sf"/>
</dbReference>
<dbReference type="Pfam" id="PF05729">
    <property type="entry name" value="NACHT"/>
    <property type="match status" value="1"/>
</dbReference>
<evidence type="ECO:0000259" key="2">
    <source>
        <dbReference type="PROSITE" id="PS50837"/>
    </source>
</evidence>
<keyword evidence="1" id="KW-0472">Membrane</keyword>
<feature type="transmembrane region" description="Helical" evidence="1">
    <location>
        <begin position="437"/>
        <end position="456"/>
    </location>
</feature>
<evidence type="ECO:0000313" key="5">
    <source>
        <dbReference type="Proteomes" id="UP000287171"/>
    </source>
</evidence>
<dbReference type="SUPFAM" id="SSF47413">
    <property type="entry name" value="lambda repressor-like DNA-binding domains"/>
    <property type="match status" value="1"/>
</dbReference>
<evidence type="ECO:0000259" key="3">
    <source>
        <dbReference type="PROSITE" id="PS50943"/>
    </source>
</evidence>
<evidence type="ECO:0000256" key="1">
    <source>
        <dbReference type="SAM" id="Phobius"/>
    </source>
</evidence>
<gene>
    <name evidence="4" type="ORF">KDA_76110</name>
</gene>
<dbReference type="SMART" id="SM00530">
    <property type="entry name" value="HTH_XRE"/>
    <property type="match status" value="1"/>
</dbReference>
<dbReference type="Pfam" id="PF01381">
    <property type="entry name" value="HTH_3"/>
    <property type="match status" value="1"/>
</dbReference>
<feature type="domain" description="HTH cro/C1-type" evidence="3">
    <location>
        <begin position="14"/>
        <end position="69"/>
    </location>
</feature>
<feature type="transmembrane region" description="Helical" evidence="1">
    <location>
        <begin position="502"/>
        <end position="521"/>
    </location>
</feature>
<sequence length="906" mass="99516">MDEQPSKPKPNVLLRQVRRKKHLTQIQLAEQLSVSLDTVRSWESGRRRHPYPEQLEKLCTFFQMTTEELGFEATEETEVVFPKDSSALRHARINRRRMIRRVRATWIDGVLKESLHKAALIALGLQELPEALENPWRLTVQETNLPPRPLPPGTSIVEVYDDADGELLILGEPGGGKTTLLLELARTLLRRADQDETELIPVVFNLSTWAVKQLPLAEWLVEELFLKYHVPRQVAQQWLQDDELIILLDGLDEVADASRAACVKAINHYKSLHPIVHIVVCCRLAEYFAVETRVELQQAVAVQPLTVEQIDQYLSSAGKPLESIRKALEEDVDLQEMARLPLMLSILTLTYLGDGKASEGFALTGSREARRQQVLDRYTQRMLGRRAESRYTEQQTTHWLGWLASQMQKQSLTEFYLERMQPDWLGGGPPRHRYNTVLLRFIYAIESIVIISLFAWVRGGKIGNTATFGVGAGLLGQLGAGSGNTIWGWMAPGIGGGVEAGGSTGIVFALIFCLQILLISASGFPTISWKAGWHGFFQGVKSALITGGIISLFCVPIFIILGGGIVHGLVYGIGAGVFGGVLIGLLSGLLAGLRYETVPRSQDLEPKRPFRVRLLDGAIVGSAAGLSFALVDVALHIVLSSVIVYGTIAGFFCFVAFGFAGGSRLIPGLLGAIKPAESVSWEWESVAQHLPETLRKGLISSLFIALCVGAVLALISGAFYGVDYGVRYGLIYGLIIGLIIGIAGVLASLLNSGWSSRLLNEHQLDRPNAGIRRSVRNAAFAGVLFAPIGGLMSAACCALAFGLVGGLQGWPILGAGFGLVFGLLIGIQFFLIHGTIAWVKHYLLRWYLWRAGMIPINYRAFLDYAASRILLRKVGGGYMFAHRILLDYFASLHGEDTERASSPKEH</sequence>
<keyword evidence="1" id="KW-1133">Transmembrane helix</keyword>
<feature type="transmembrane region" description="Helical" evidence="1">
    <location>
        <begin position="468"/>
        <end position="490"/>
    </location>
</feature>
<accession>A0A402BL91</accession>
<dbReference type="RefSeq" id="WP_161982728.1">
    <property type="nucleotide sequence ID" value="NZ_BIFT01000003.1"/>
</dbReference>
<comment type="caution">
    <text evidence="4">The sequence shown here is derived from an EMBL/GenBank/DDBJ whole genome shotgun (WGS) entry which is preliminary data.</text>
</comment>
<name>A0A402BL91_9CHLR</name>
<dbReference type="SUPFAM" id="SSF52540">
    <property type="entry name" value="P-loop containing nucleoside triphosphate hydrolases"/>
    <property type="match status" value="1"/>
</dbReference>
<dbReference type="PROSITE" id="PS50837">
    <property type="entry name" value="NACHT"/>
    <property type="match status" value="1"/>
</dbReference>
<feature type="transmembrane region" description="Helical" evidence="1">
    <location>
        <begin position="542"/>
        <end position="563"/>
    </location>
</feature>
<feature type="transmembrane region" description="Helical" evidence="1">
    <location>
        <begin position="614"/>
        <end position="631"/>
    </location>
</feature>
<dbReference type="GO" id="GO:0003677">
    <property type="term" value="F:DNA binding"/>
    <property type="evidence" value="ECO:0007669"/>
    <property type="project" value="InterPro"/>
</dbReference>
<feature type="domain" description="NACHT" evidence="2">
    <location>
        <begin position="165"/>
        <end position="254"/>
    </location>
</feature>
<feature type="transmembrane region" description="Helical" evidence="1">
    <location>
        <begin position="569"/>
        <end position="593"/>
    </location>
</feature>
<dbReference type="InterPro" id="IPR027417">
    <property type="entry name" value="P-loop_NTPase"/>
</dbReference>
<organism evidence="4 5">
    <name type="scientific">Dictyobacter alpinus</name>
    <dbReference type="NCBI Taxonomy" id="2014873"/>
    <lineage>
        <taxon>Bacteria</taxon>
        <taxon>Bacillati</taxon>
        <taxon>Chloroflexota</taxon>
        <taxon>Ktedonobacteria</taxon>
        <taxon>Ktedonobacterales</taxon>
        <taxon>Dictyobacteraceae</taxon>
        <taxon>Dictyobacter</taxon>
    </lineage>
</organism>
<dbReference type="PROSITE" id="PS50943">
    <property type="entry name" value="HTH_CROC1"/>
    <property type="match status" value="1"/>
</dbReference>
<protein>
    <recommendedName>
        <fullName evidence="6">NACHT domain-containing protein</fullName>
    </recommendedName>
</protein>
<dbReference type="Proteomes" id="UP000287171">
    <property type="component" value="Unassembled WGS sequence"/>
</dbReference>
<evidence type="ECO:0000313" key="4">
    <source>
        <dbReference type="EMBL" id="GCE32127.1"/>
    </source>
</evidence>
<dbReference type="InterPro" id="IPR001387">
    <property type="entry name" value="Cro/C1-type_HTH"/>
</dbReference>
<feature type="transmembrane region" description="Helical" evidence="1">
    <location>
        <begin position="728"/>
        <end position="750"/>
    </location>
</feature>
<dbReference type="AlphaFoldDB" id="A0A402BL91"/>
<dbReference type="Gene3D" id="3.40.50.300">
    <property type="entry name" value="P-loop containing nucleotide triphosphate hydrolases"/>
    <property type="match status" value="1"/>
</dbReference>
<keyword evidence="5" id="KW-1185">Reference proteome</keyword>
<feature type="transmembrane region" description="Helical" evidence="1">
    <location>
        <begin position="810"/>
        <end position="839"/>
    </location>
</feature>
<feature type="transmembrane region" description="Helical" evidence="1">
    <location>
        <begin position="698"/>
        <end position="722"/>
    </location>
</feature>
<dbReference type="EMBL" id="BIFT01000003">
    <property type="protein sequence ID" value="GCE32127.1"/>
    <property type="molecule type" value="Genomic_DNA"/>
</dbReference>
<dbReference type="Gene3D" id="1.10.260.40">
    <property type="entry name" value="lambda repressor-like DNA-binding domains"/>
    <property type="match status" value="1"/>
</dbReference>
<dbReference type="CDD" id="cd00093">
    <property type="entry name" value="HTH_XRE"/>
    <property type="match status" value="1"/>
</dbReference>
<feature type="transmembrane region" description="Helical" evidence="1">
    <location>
        <begin position="637"/>
        <end position="660"/>
    </location>
</feature>
<proteinExistence type="predicted"/>
<keyword evidence="1" id="KW-0812">Transmembrane</keyword>
<feature type="transmembrane region" description="Helical" evidence="1">
    <location>
        <begin position="778"/>
        <end position="804"/>
    </location>
</feature>
<evidence type="ECO:0008006" key="6">
    <source>
        <dbReference type="Google" id="ProtNLM"/>
    </source>
</evidence>
<reference evidence="5" key="1">
    <citation type="submission" date="2018-12" db="EMBL/GenBank/DDBJ databases">
        <title>Tengunoibacter tsumagoiensis gen. nov., sp. nov., Dictyobacter kobayashii sp. nov., D. alpinus sp. nov., and D. joshuensis sp. nov. and description of Dictyobacteraceae fam. nov. within the order Ktedonobacterales isolated from Tengu-no-mugimeshi.</title>
        <authorList>
            <person name="Wang C.M."/>
            <person name="Zheng Y."/>
            <person name="Sakai Y."/>
            <person name="Toyoda A."/>
            <person name="Minakuchi Y."/>
            <person name="Abe K."/>
            <person name="Yokota A."/>
            <person name="Yabe S."/>
        </authorList>
    </citation>
    <scope>NUCLEOTIDE SEQUENCE [LARGE SCALE GENOMIC DNA]</scope>
    <source>
        <strain evidence="5">Uno16</strain>
    </source>
</reference>